<keyword evidence="4 8" id="KW-1133">Transmembrane helix</keyword>
<dbReference type="InterPro" id="IPR033122">
    <property type="entry name" value="LETM1-like_RBD"/>
</dbReference>
<dbReference type="PANTHER" id="PTHR14009:SF1">
    <property type="entry name" value="MITOCHONDRIAL PROTON_CALCIUM EXCHANGER PROTEIN"/>
    <property type="match status" value="1"/>
</dbReference>
<keyword evidence="6 8" id="KW-0472">Membrane</keyword>
<evidence type="ECO:0000256" key="1">
    <source>
        <dbReference type="ARBA" id="ARBA00004434"/>
    </source>
</evidence>
<keyword evidence="11" id="KW-1185">Reference proteome</keyword>
<evidence type="ECO:0000256" key="4">
    <source>
        <dbReference type="ARBA" id="ARBA00022989"/>
    </source>
</evidence>
<name>A0A6A5TWU8_9PLEO</name>
<dbReference type="GO" id="GO:0005743">
    <property type="term" value="C:mitochondrial inner membrane"/>
    <property type="evidence" value="ECO:0007669"/>
    <property type="project" value="UniProtKB-SubCell"/>
</dbReference>
<dbReference type="GO" id="GO:0030003">
    <property type="term" value="P:intracellular monoatomic cation homeostasis"/>
    <property type="evidence" value="ECO:0007669"/>
    <property type="project" value="TreeGrafter"/>
</dbReference>
<feature type="non-terminal residue" evidence="10">
    <location>
        <position position="289"/>
    </location>
</feature>
<dbReference type="AlphaFoldDB" id="A0A6A5TWU8"/>
<dbReference type="InterPro" id="IPR044202">
    <property type="entry name" value="LETM1/MDM38-like"/>
</dbReference>
<accession>A0A6A5TWU8</accession>
<sequence length="289" mass="32895">PVKSPTSTVPVPQVLAKLNPPDHTYAPDLTIPAKKPGQNSFKYLFQCGKLYLAFYKKGIKNVTSTAKLARKLRAKAARDEARRAVTTSLGILTRAEWQIVRRSRRDMLRLPGFAVLVLVLGEWMPLIALYITGLIPEACRIPRQVERTLRKLEARRHAREERLAIDAARLVSRDRKPGATAPAVIRAAGVRPEDVEKLDLYTLMRLSTTLDAHSRVWDWVFLTPPKSVLRWAVRRRLEYLRRDDELIKRDGGVQALGEREVRRACVERGIRVLGRGEREMRAALGEWLG</sequence>
<protein>
    <recommendedName>
        <fullName evidence="9">Letm1 RBD domain-containing protein</fullName>
    </recommendedName>
</protein>
<keyword evidence="2 8" id="KW-0812">Transmembrane</keyword>
<reference evidence="10" key="1">
    <citation type="journal article" date="2020" name="Stud. Mycol.">
        <title>101 Dothideomycetes genomes: a test case for predicting lifestyles and emergence of pathogens.</title>
        <authorList>
            <person name="Haridas S."/>
            <person name="Albert R."/>
            <person name="Binder M."/>
            <person name="Bloem J."/>
            <person name="Labutti K."/>
            <person name="Salamov A."/>
            <person name="Andreopoulos B."/>
            <person name="Baker S."/>
            <person name="Barry K."/>
            <person name="Bills G."/>
            <person name="Bluhm B."/>
            <person name="Cannon C."/>
            <person name="Castanera R."/>
            <person name="Culley D."/>
            <person name="Daum C."/>
            <person name="Ezra D."/>
            <person name="Gonzalez J."/>
            <person name="Henrissat B."/>
            <person name="Kuo A."/>
            <person name="Liang C."/>
            <person name="Lipzen A."/>
            <person name="Lutzoni F."/>
            <person name="Magnuson J."/>
            <person name="Mondo S."/>
            <person name="Nolan M."/>
            <person name="Ohm R."/>
            <person name="Pangilinan J."/>
            <person name="Park H.-J."/>
            <person name="Ramirez L."/>
            <person name="Alfaro M."/>
            <person name="Sun H."/>
            <person name="Tritt A."/>
            <person name="Yoshinaga Y."/>
            <person name="Zwiers L.-H."/>
            <person name="Turgeon B."/>
            <person name="Goodwin S."/>
            <person name="Spatafora J."/>
            <person name="Crous P."/>
            <person name="Grigoriev I."/>
        </authorList>
    </citation>
    <scope>NUCLEOTIDE SEQUENCE</scope>
    <source>
        <strain evidence="10">CBS 675.92</strain>
    </source>
</reference>
<dbReference type="Pfam" id="PF07766">
    <property type="entry name" value="LETM1_RBD"/>
    <property type="match status" value="1"/>
</dbReference>
<proteinExistence type="predicted"/>
<evidence type="ECO:0000313" key="10">
    <source>
        <dbReference type="EMBL" id="KAF1956540.1"/>
    </source>
</evidence>
<feature type="transmembrane region" description="Helical" evidence="8">
    <location>
        <begin position="110"/>
        <end position="131"/>
    </location>
</feature>
<evidence type="ECO:0000256" key="6">
    <source>
        <dbReference type="ARBA" id="ARBA00023136"/>
    </source>
</evidence>
<dbReference type="Proteomes" id="UP000800035">
    <property type="component" value="Unassembled WGS sequence"/>
</dbReference>
<dbReference type="OrthoDB" id="73691at2759"/>
<comment type="subcellular location">
    <subcellularLocation>
        <location evidence="1">Mitochondrion inner membrane</location>
        <topology evidence="1">Single-pass membrane protein</topology>
    </subcellularLocation>
</comment>
<dbReference type="PANTHER" id="PTHR14009">
    <property type="entry name" value="LEUCINE ZIPPER-EF-HAND CONTAINING TRANSMEMBRANE PROTEIN"/>
    <property type="match status" value="1"/>
</dbReference>
<feature type="non-terminal residue" evidence="10">
    <location>
        <position position="1"/>
    </location>
</feature>
<dbReference type="EMBL" id="ML976991">
    <property type="protein sequence ID" value="KAF1956540.1"/>
    <property type="molecule type" value="Genomic_DNA"/>
</dbReference>
<evidence type="ECO:0000256" key="8">
    <source>
        <dbReference type="SAM" id="Phobius"/>
    </source>
</evidence>
<dbReference type="PROSITE" id="PS51758">
    <property type="entry name" value="LETM1_RBD"/>
    <property type="match status" value="1"/>
</dbReference>
<evidence type="ECO:0000256" key="5">
    <source>
        <dbReference type="ARBA" id="ARBA00023128"/>
    </source>
</evidence>
<feature type="domain" description="Letm1 RBD" evidence="9">
    <location>
        <begin position="125"/>
        <end position="289"/>
    </location>
</feature>
<gene>
    <name evidence="10" type="ORF">CC80DRAFT_378411</name>
</gene>
<dbReference type="GO" id="GO:0043022">
    <property type="term" value="F:ribosome binding"/>
    <property type="evidence" value="ECO:0007669"/>
    <property type="project" value="InterPro"/>
</dbReference>
<keyword evidence="3" id="KW-0999">Mitochondrion inner membrane</keyword>
<evidence type="ECO:0000259" key="9">
    <source>
        <dbReference type="PROSITE" id="PS51758"/>
    </source>
</evidence>
<organism evidence="10 11">
    <name type="scientific">Byssothecium circinans</name>
    <dbReference type="NCBI Taxonomy" id="147558"/>
    <lineage>
        <taxon>Eukaryota</taxon>
        <taxon>Fungi</taxon>
        <taxon>Dikarya</taxon>
        <taxon>Ascomycota</taxon>
        <taxon>Pezizomycotina</taxon>
        <taxon>Dothideomycetes</taxon>
        <taxon>Pleosporomycetidae</taxon>
        <taxon>Pleosporales</taxon>
        <taxon>Massarineae</taxon>
        <taxon>Massarinaceae</taxon>
        <taxon>Byssothecium</taxon>
    </lineage>
</organism>
<evidence type="ECO:0000313" key="11">
    <source>
        <dbReference type="Proteomes" id="UP000800035"/>
    </source>
</evidence>
<evidence type="ECO:0000256" key="7">
    <source>
        <dbReference type="PROSITE-ProRule" id="PRU01094"/>
    </source>
</evidence>
<evidence type="ECO:0000256" key="3">
    <source>
        <dbReference type="ARBA" id="ARBA00022792"/>
    </source>
</evidence>
<evidence type="ECO:0000256" key="2">
    <source>
        <dbReference type="ARBA" id="ARBA00022692"/>
    </source>
</evidence>
<keyword evidence="5 7" id="KW-0496">Mitochondrion</keyword>